<feature type="region of interest" description="Disordered" evidence="1">
    <location>
        <begin position="1"/>
        <end position="45"/>
    </location>
</feature>
<evidence type="ECO:0000313" key="2">
    <source>
        <dbReference type="EMBL" id="EJK53244.1"/>
    </source>
</evidence>
<protein>
    <submittedName>
        <fullName evidence="2">Uncharacterized protein</fullName>
    </submittedName>
</protein>
<feature type="region of interest" description="Disordered" evidence="1">
    <location>
        <begin position="63"/>
        <end position="130"/>
    </location>
</feature>
<dbReference type="AlphaFoldDB" id="K0RLU7"/>
<dbReference type="EMBL" id="AGNL01038158">
    <property type="protein sequence ID" value="EJK53244.1"/>
    <property type="molecule type" value="Genomic_DNA"/>
</dbReference>
<organism evidence="2 3">
    <name type="scientific">Thalassiosira oceanica</name>
    <name type="common">Marine diatom</name>
    <dbReference type="NCBI Taxonomy" id="159749"/>
    <lineage>
        <taxon>Eukaryota</taxon>
        <taxon>Sar</taxon>
        <taxon>Stramenopiles</taxon>
        <taxon>Ochrophyta</taxon>
        <taxon>Bacillariophyta</taxon>
        <taxon>Coscinodiscophyceae</taxon>
        <taxon>Thalassiosirophycidae</taxon>
        <taxon>Thalassiosirales</taxon>
        <taxon>Thalassiosiraceae</taxon>
        <taxon>Thalassiosira</taxon>
    </lineage>
</organism>
<gene>
    <name evidence="2" type="ORF">THAOC_27353</name>
</gene>
<feature type="non-terminal residue" evidence="2">
    <location>
        <position position="1"/>
    </location>
</feature>
<evidence type="ECO:0000313" key="3">
    <source>
        <dbReference type="Proteomes" id="UP000266841"/>
    </source>
</evidence>
<comment type="caution">
    <text evidence="2">The sequence shown here is derived from an EMBL/GenBank/DDBJ whole genome shotgun (WGS) entry which is preliminary data.</text>
</comment>
<accession>K0RLU7</accession>
<proteinExistence type="predicted"/>
<name>K0RLU7_THAOC</name>
<reference evidence="2 3" key="1">
    <citation type="journal article" date="2012" name="Genome Biol.">
        <title>Genome and low-iron response of an oceanic diatom adapted to chronic iron limitation.</title>
        <authorList>
            <person name="Lommer M."/>
            <person name="Specht M."/>
            <person name="Roy A.S."/>
            <person name="Kraemer L."/>
            <person name="Andreson R."/>
            <person name="Gutowska M.A."/>
            <person name="Wolf J."/>
            <person name="Bergner S.V."/>
            <person name="Schilhabel M.B."/>
            <person name="Klostermeier U.C."/>
            <person name="Beiko R.G."/>
            <person name="Rosenstiel P."/>
            <person name="Hippler M."/>
            <person name="Laroche J."/>
        </authorList>
    </citation>
    <scope>NUCLEOTIDE SEQUENCE [LARGE SCALE GENOMIC DNA]</scope>
    <source>
        <strain evidence="2 3">CCMP1005</strain>
    </source>
</reference>
<evidence type="ECO:0000256" key="1">
    <source>
        <dbReference type="SAM" id="MobiDB-lite"/>
    </source>
</evidence>
<feature type="compositionally biased region" description="Basic and acidic residues" evidence="1">
    <location>
        <begin position="16"/>
        <end position="30"/>
    </location>
</feature>
<feature type="compositionally biased region" description="Basic and acidic residues" evidence="1">
    <location>
        <begin position="67"/>
        <end position="83"/>
    </location>
</feature>
<keyword evidence="3" id="KW-1185">Reference proteome</keyword>
<dbReference type="Proteomes" id="UP000266841">
    <property type="component" value="Unassembled WGS sequence"/>
</dbReference>
<sequence>ALLGDRSGLGGQRGAPDLRDDVEPPERSGHAPDGTVELFPSPTTNSLLLSGAAEQRRPIVRSAAEFVGRDPESRQHGGARESRPGGNPRKSVPACETRAPERAGESEGPGAPESIPMGARNRRRLGESRP</sequence>